<dbReference type="RefSeq" id="WP_069381628.1">
    <property type="nucleotide sequence ID" value="NZ_CP017141.1"/>
</dbReference>
<dbReference type="OrthoDB" id="713824at2"/>
<dbReference type="KEGG" id="psty:BFS30_24055"/>
<dbReference type="EMBL" id="CP017141">
    <property type="protein sequence ID" value="AOM79966.1"/>
    <property type="molecule type" value="Genomic_DNA"/>
</dbReference>
<keyword evidence="3" id="KW-1185">Reference proteome</keyword>
<protein>
    <submittedName>
        <fullName evidence="2">Uncharacterized protein</fullName>
    </submittedName>
</protein>
<reference evidence="2 3" key="1">
    <citation type="submission" date="2016-08" db="EMBL/GenBank/DDBJ databases">
        <authorList>
            <person name="Seilhamer J.J."/>
        </authorList>
    </citation>
    <scope>NUCLEOTIDE SEQUENCE [LARGE SCALE GENOMIC DNA]</scope>
    <source>
        <strain evidence="2 3">DX4</strain>
    </source>
</reference>
<evidence type="ECO:0000313" key="2">
    <source>
        <dbReference type="EMBL" id="AOM79966.1"/>
    </source>
</evidence>
<dbReference type="Proteomes" id="UP000094313">
    <property type="component" value="Chromosome"/>
</dbReference>
<feature type="compositionally biased region" description="Polar residues" evidence="1">
    <location>
        <begin position="1"/>
        <end position="16"/>
    </location>
</feature>
<evidence type="ECO:0000313" key="3">
    <source>
        <dbReference type="Proteomes" id="UP000094313"/>
    </source>
</evidence>
<dbReference type="AlphaFoldDB" id="A0A1D7QMS9"/>
<sequence>MSIESSGSREPQNGNCNDAEAETATQKTIHLLKEDYCKRLKGKVAELGESELTYDGAVMIYQKKKCAFVKTEKNYLLVRNLELKIGVELIAASEEIKKNVTADISQNDALVLALKAVVKTAKEAKAKFGELREAAGKLDGCRKDSCTAVQMKILGCSEGDDCNDHTKQEDSARRPDPCRNVCQILDDLITIPDSLSQDIDIVFNSAAEIVGIQSFSNIKSLEKFQQDFAANAKAFDDLILAQITSGGLSLKKAQEDFVLSTKTVTQSGYALYNKRNEVGTLDETKDYLCHHECKCIAGCGCDGEKGEDDNRLKKCKCDICDICKEVTEVYSCEDPSNNSSCD</sequence>
<evidence type="ECO:0000256" key="1">
    <source>
        <dbReference type="SAM" id="MobiDB-lite"/>
    </source>
</evidence>
<gene>
    <name evidence="2" type="ORF">BFS30_24055</name>
</gene>
<name>A0A1D7QMS9_9SPHI</name>
<accession>A0A1D7QMS9</accession>
<feature type="region of interest" description="Disordered" evidence="1">
    <location>
        <begin position="1"/>
        <end position="20"/>
    </location>
</feature>
<proteinExistence type="predicted"/>
<organism evidence="2 3">
    <name type="scientific">Pedobacter steynii</name>
    <dbReference type="NCBI Taxonomy" id="430522"/>
    <lineage>
        <taxon>Bacteria</taxon>
        <taxon>Pseudomonadati</taxon>
        <taxon>Bacteroidota</taxon>
        <taxon>Sphingobacteriia</taxon>
        <taxon>Sphingobacteriales</taxon>
        <taxon>Sphingobacteriaceae</taxon>
        <taxon>Pedobacter</taxon>
    </lineage>
</organism>